<accession>A0ACD3ADX4</accession>
<proteinExistence type="predicted"/>
<evidence type="ECO:0000313" key="1">
    <source>
        <dbReference type="EMBL" id="TFK63947.1"/>
    </source>
</evidence>
<evidence type="ECO:0000313" key="2">
    <source>
        <dbReference type="Proteomes" id="UP000308600"/>
    </source>
</evidence>
<organism evidence="1 2">
    <name type="scientific">Pluteus cervinus</name>
    <dbReference type="NCBI Taxonomy" id="181527"/>
    <lineage>
        <taxon>Eukaryota</taxon>
        <taxon>Fungi</taxon>
        <taxon>Dikarya</taxon>
        <taxon>Basidiomycota</taxon>
        <taxon>Agaricomycotina</taxon>
        <taxon>Agaricomycetes</taxon>
        <taxon>Agaricomycetidae</taxon>
        <taxon>Agaricales</taxon>
        <taxon>Pluteineae</taxon>
        <taxon>Pluteaceae</taxon>
        <taxon>Pluteus</taxon>
    </lineage>
</organism>
<sequence>MSGVRLPSDSPSSFYSAMDLPRAIDQPPAIGPSSSSDAHQQQHEPHQGGSPGSNASSISRPLPVLTVPGAEREHDAPVPGPSFHGTPTTSMASMRPGSEGVENGDRASFPRHRPPTLKGGGGTVNFPNMEFGMDHRMPVPIRTRTIDGHSQIYSPGGTRRSARDLSVPEDVATLARSHYEPPLGTPLKDRLQGTITEAEKYLHIYQRKKMLTGYALNIAIGLQVLFGALTTGLSAALSGKQVSIATAVLGGFSTIVASYLARARGSGEPELSTVRVKDLEQFIRECNTFQTDFGTHTGTDHDYRLTELRDRFEEILNGFNPQRERQQPAAPVAPPIPAKMEQMFHKRHRTLPANPVSPFIL</sequence>
<protein>
    <submittedName>
        <fullName evidence="1">Uncharacterized protein</fullName>
    </submittedName>
</protein>
<name>A0ACD3ADX4_9AGAR</name>
<gene>
    <name evidence="1" type="ORF">BDN72DRAFT_881802</name>
</gene>
<dbReference type="EMBL" id="ML208496">
    <property type="protein sequence ID" value="TFK63947.1"/>
    <property type="molecule type" value="Genomic_DNA"/>
</dbReference>
<keyword evidence="2" id="KW-1185">Reference proteome</keyword>
<reference evidence="1 2" key="1">
    <citation type="journal article" date="2019" name="Nat. Ecol. Evol.">
        <title>Megaphylogeny resolves global patterns of mushroom evolution.</title>
        <authorList>
            <person name="Varga T."/>
            <person name="Krizsan K."/>
            <person name="Foldi C."/>
            <person name="Dima B."/>
            <person name="Sanchez-Garcia M."/>
            <person name="Sanchez-Ramirez S."/>
            <person name="Szollosi G.J."/>
            <person name="Szarkandi J.G."/>
            <person name="Papp V."/>
            <person name="Albert L."/>
            <person name="Andreopoulos W."/>
            <person name="Angelini C."/>
            <person name="Antonin V."/>
            <person name="Barry K.W."/>
            <person name="Bougher N.L."/>
            <person name="Buchanan P."/>
            <person name="Buyck B."/>
            <person name="Bense V."/>
            <person name="Catcheside P."/>
            <person name="Chovatia M."/>
            <person name="Cooper J."/>
            <person name="Damon W."/>
            <person name="Desjardin D."/>
            <person name="Finy P."/>
            <person name="Geml J."/>
            <person name="Haridas S."/>
            <person name="Hughes K."/>
            <person name="Justo A."/>
            <person name="Karasinski D."/>
            <person name="Kautmanova I."/>
            <person name="Kiss B."/>
            <person name="Kocsube S."/>
            <person name="Kotiranta H."/>
            <person name="LaButti K.M."/>
            <person name="Lechner B.E."/>
            <person name="Liimatainen K."/>
            <person name="Lipzen A."/>
            <person name="Lukacs Z."/>
            <person name="Mihaltcheva S."/>
            <person name="Morgado L.N."/>
            <person name="Niskanen T."/>
            <person name="Noordeloos M.E."/>
            <person name="Ohm R.A."/>
            <person name="Ortiz-Santana B."/>
            <person name="Ovrebo C."/>
            <person name="Racz N."/>
            <person name="Riley R."/>
            <person name="Savchenko A."/>
            <person name="Shiryaev A."/>
            <person name="Soop K."/>
            <person name="Spirin V."/>
            <person name="Szebenyi C."/>
            <person name="Tomsovsky M."/>
            <person name="Tulloss R.E."/>
            <person name="Uehling J."/>
            <person name="Grigoriev I.V."/>
            <person name="Vagvolgyi C."/>
            <person name="Papp T."/>
            <person name="Martin F.M."/>
            <person name="Miettinen O."/>
            <person name="Hibbett D.S."/>
            <person name="Nagy L.G."/>
        </authorList>
    </citation>
    <scope>NUCLEOTIDE SEQUENCE [LARGE SCALE GENOMIC DNA]</scope>
    <source>
        <strain evidence="1 2">NL-1719</strain>
    </source>
</reference>
<dbReference type="Proteomes" id="UP000308600">
    <property type="component" value="Unassembled WGS sequence"/>
</dbReference>